<dbReference type="EMBL" id="BAABEP010000002">
    <property type="protein sequence ID" value="GAA3710654.1"/>
    <property type="molecule type" value="Genomic_DNA"/>
</dbReference>
<evidence type="ECO:0000256" key="3">
    <source>
        <dbReference type="ARBA" id="ARBA00023125"/>
    </source>
</evidence>
<evidence type="ECO:0000256" key="4">
    <source>
        <dbReference type="ARBA" id="ARBA00023163"/>
    </source>
</evidence>
<evidence type="ECO:0000313" key="7">
    <source>
        <dbReference type="Proteomes" id="UP001499884"/>
    </source>
</evidence>
<keyword evidence="7" id="KW-1185">Reference proteome</keyword>
<keyword evidence="4" id="KW-0804">Transcription</keyword>
<dbReference type="InterPro" id="IPR047057">
    <property type="entry name" value="MerR_fam"/>
</dbReference>
<reference evidence="7" key="1">
    <citation type="journal article" date="2019" name="Int. J. Syst. Evol. Microbiol.">
        <title>The Global Catalogue of Microorganisms (GCM) 10K type strain sequencing project: providing services to taxonomists for standard genome sequencing and annotation.</title>
        <authorList>
            <consortium name="The Broad Institute Genomics Platform"/>
            <consortium name="The Broad Institute Genome Sequencing Center for Infectious Disease"/>
            <person name="Wu L."/>
            <person name="Ma J."/>
        </authorList>
    </citation>
    <scope>NUCLEOTIDE SEQUENCE [LARGE SCALE GENOMIC DNA]</scope>
    <source>
        <strain evidence="7">JCM 30846</strain>
    </source>
</reference>
<dbReference type="PANTHER" id="PTHR30204">
    <property type="entry name" value="REDOX-CYCLING DRUG-SENSING TRANSCRIPTIONAL ACTIVATOR SOXR"/>
    <property type="match status" value="1"/>
</dbReference>
<protein>
    <recommendedName>
        <fullName evidence="5">HTH merR-type domain-containing protein</fullName>
    </recommendedName>
</protein>
<comment type="caution">
    <text evidence="6">The sequence shown here is derived from an EMBL/GenBank/DDBJ whole genome shotgun (WGS) entry which is preliminary data.</text>
</comment>
<dbReference type="SUPFAM" id="SSF46955">
    <property type="entry name" value="Putative DNA-binding domain"/>
    <property type="match status" value="1"/>
</dbReference>
<dbReference type="Gene3D" id="1.10.1660.10">
    <property type="match status" value="1"/>
</dbReference>
<evidence type="ECO:0000259" key="5">
    <source>
        <dbReference type="PROSITE" id="PS50937"/>
    </source>
</evidence>
<dbReference type="InterPro" id="IPR009061">
    <property type="entry name" value="DNA-bd_dom_put_sf"/>
</dbReference>
<name>A0ABP7DXW9_9ACTN</name>
<dbReference type="InterPro" id="IPR000551">
    <property type="entry name" value="MerR-type_HTH_dom"/>
</dbReference>
<keyword evidence="1" id="KW-0678">Repressor</keyword>
<evidence type="ECO:0000313" key="6">
    <source>
        <dbReference type="EMBL" id="GAA3710654.1"/>
    </source>
</evidence>
<evidence type="ECO:0000256" key="2">
    <source>
        <dbReference type="ARBA" id="ARBA00023015"/>
    </source>
</evidence>
<dbReference type="PROSITE" id="PS50937">
    <property type="entry name" value="HTH_MERR_2"/>
    <property type="match status" value="1"/>
</dbReference>
<sequence length="147" mass="16359">MTSEPPAQPMTIGELSRRTQVTVKALRTYTDWGLIYTAGRSPANYRLYDTDALWCVRLIGELRSLGLTLAEIRDLLSTYADNGERALGPSLAERLRTARARIDSKIADLEKTRRRIDAFEATHQAELAHGSGPGLLADDPRRCTRCA</sequence>
<dbReference type="Pfam" id="PF13411">
    <property type="entry name" value="MerR_1"/>
    <property type="match status" value="1"/>
</dbReference>
<gene>
    <name evidence="6" type="ORF">GCM10023082_05670</name>
</gene>
<proteinExistence type="predicted"/>
<dbReference type="SMART" id="SM00422">
    <property type="entry name" value="HTH_MERR"/>
    <property type="match status" value="1"/>
</dbReference>
<accession>A0ABP7DXW9</accession>
<dbReference type="PANTHER" id="PTHR30204:SF69">
    <property type="entry name" value="MERR-FAMILY TRANSCRIPTIONAL REGULATOR"/>
    <property type="match status" value="1"/>
</dbReference>
<organism evidence="6 7">
    <name type="scientific">Streptomyces tremellae</name>
    <dbReference type="NCBI Taxonomy" id="1124239"/>
    <lineage>
        <taxon>Bacteria</taxon>
        <taxon>Bacillati</taxon>
        <taxon>Actinomycetota</taxon>
        <taxon>Actinomycetes</taxon>
        <taxon>Kitasatosporales</taxon>
        <taxon>Streptomycetaceae</taxon>
        <taxon>Streptomyces</taxon>
    </lineage>
</organism>
<feature type="domain" description="HTH merR-type" evidence="5">
    <location>
        <begin position="9"/>
        <end position="78"/>
    </location>
</feature>
<dbReference type="Proteomes" id="UP001499884">
    <property type="component" value="Unassembled WGS sequence"/>
</dbReference>
<keyword evidence="2" id="KW-0805">Transcription regulation</keyword>
<evidence type="ECO:0000256" key="1">
    <source>
        <dbReference type="ARBA" id="ARBA00022491"/>
    </source>
</evidence>
<keyword evidence="3" id="KW-0238">DNA-binding</keyword>